<dbReference type="SMART" id="SM00382">
    <property type="entry name" value="AAA"/>
    <property type="match status" value="3"/>
</dbReference>
<dbReference type="Pfam" id="PF01580">
    <property type="entry name" value="FtsK_SpoIIIE"/>
    <property type="match status" value="2"/>
</dbReference>
<proteinExistence type="predicted"/>
<dbReference type="EMBL" id="LXWF01000040">
    <property type="protein sequence ID" value="ORC16508.1"/>
    <property type="molecule type" value="Genomic_DNA"/>
</dbReference>
<keyword evidence="3 4" id="KW-0067">ATP-binding</keyword>
<dbReference type="Proteomes" id="UP000192359">
    <property type="component" value="Unassembled WGS sequence"/>
</dbReference>
<evidence type="ECO:0000313" key="10">
    <source>
        <dbReference type="Proteomes" id="UP000192359"/>
    </source>
</evidence>
<feature type="binding site" evidence="4">
    <location>
        <begin position="993"/>
        <end position="1000"/>
    </location>
    <ligand>
        <name>ATP</name>
        <dbReference type="ChEBI" id="CHEBI:30616"/>
    </ligand>
</feature>
<feature type="domain" description="FHA" evidence="7">
    <location>
        <begin position="103"/>
        <end position="153"/>
    </location>
</feature>
<dbReference type="InterPro" id="IPR000253">
    <property type="entry name" value="FHA_dom"/>
</dbReference>
<evidence type="ECO:0000259" key="7">
    <source>
        <dbReference type="PROSITE" id="PS50006"/>
    </source>
</evidence>
<keyword evidence="2 4" id="KW-0547">Nucleotide-binding</keyword>
<evidence type="ECO:0000259" key="8">
    <source>
        <dbReference type="PROSITE" id="PS50901"/>
    </source>
</evidence>
<dbReference type="GO" id="GO:0005524">
    <property type="term" value="F:ATP binding"/>
    <property type="evidence" value="ECO:0007669"/>
    <property type="project" value="UniProtKB-UniRule"/>
</dbReference>
<dbReference type="Gene3D" id="3.40.50.300">
    <property type="entry name" value="P-loop containing nucleotide triphosphate hydrolases"/>
    <property type="match status" value="3"/>
</dbReference>
<comment type="caution">
    <text evidence="9">The sequence shown here is derived from an EMBL/GenBank/DDBJ whole genome shotgun (WGS) entry which is preliminary data.</text>
</comment>
<dbReference type="CDD" id="cd01127">
    <property type="entry name" value="TrwB_TraG_TraD_VirD4"/>
    <property type="match status" value="1"/>
</dbReference>
<dbReference type="RefSeq" id="WP_083092082.1">
    <property type="nucleotide sequence ID" value="NZ_LXWF01000040.1"/>
</dbReference>
<feature type="binding site" evidence="4">
    <location>
        <begin position="657"/>
        <end position="664"/>
    </location>
    <ligand>
        <name>ATP</name>
        <dbReference type="ChEBI" id="CHEBI:30616"/>
    </ligand>
</feature>
<dbReference type="GO" id="GO:0051301">
    <property type="term" value="P:cell division"/>
    <property type="evidence" value="ECO:0007669"/>
    <property type="project" value="UniProtKB-KW"/>
</dbReference>
<keyword evidence="6" id="KW-1133">Transmembrane helix</keyword>
<dbReference type="Gene3D" id="2.60.200.20">
    <property type="match status" value="1"/>
</dbReference>
<keyword evidence="9" id="KW-0132">Cell division</keyword>
<feature type="domain" description="FtsK" evidence="8">
    <location>
        <begin position="977"/>
        <end position="1151"/>
    </location>
</feature>
<dbReference type="InterPro" id="IPR008984">
    <property type="entry name" value="SMAD_FHA_dom_sf"/>
</dbReference>
<evidence type="ECO:0000256" key="3">
    <source>
        <dbReference type="ARBA" id="ARBA00022840"/>
    </source>
</evidence>
<dbReference type="PANTHER" id="PTHR22683">
    <property type="entry name" value="SPORULATION PROTEIN RELATED"/>
    <property type="match status" value="1"/>
</dbReference>
<keyword evidence="10" id="KW-1185">Reference proteome</keyword>
<evidence type="ECO:0000256" key="6">
    <source>
        <dbReference type="SAM" id="Phobius"/>
    </source>
</evidence>
<dbReference type="OrthoDB" id="9807790at2"/>
<dbReference type="PROSITE" id="PS50006">
    <property type="entry name" value="FHA_DOMAIN"/>
    <property type="match status" value="1"/>
</dbReference>
<evidence type="ECO:0000256" key="1">
    <source>
        <dbReference type="ARBA" id="ARBA00022553"/>
    </source>
</evidence>
<accession>A0A1Y1RNW4</accession>
<organism evidence="9 10">
    <name type="scientific">Rothia nasimurium</name>
    <dbReference type="NCBI Taxonomy" id="85336"/>
    <lineage>
        <taxon>Bacteria</taxon>
        <taxon>Bacillati</taxon>
        <taxon>Actinomycetota</taxon>
        <taxon>Actinomycetes</taxon>
        <taxon>Micrococcales</taxon>
        <taxon>Micrococcaceae</taxon>
        <taxon>Rothia</taxon>
    </lineage>
</organism>
<feature type="domain" description="FtsK" evidence="8">
    <location>
        <begin position="639"/>
        <end position="829"/>
    </location>
</feature>
<feature type="compositionally biased region" description="Basic and acidic residues" evidence="5">
    <location>
        <begin position="213"/>
        <end position="224"/>
    </location>
</feature>
<sequence>MRVLISIDSLHRSVEIDSWRGNTTLGELIEAVGGPVLGESDQLFIDSLSVSPHDALEQAPLLEGSRISRAPLVEAATLSGWVVSVSGGTHTGTIKAVTRTRPMVFGRSDHADLTLSTESASWEHFTASLTDDEELLIEDKGSTNGTYVNGNRVQSDEPVTLTQPSEVQAGGVTLFFQPQLHEFSAPAPGALHNLTPARTAPFNRPPRPALPELPERVTPPRRETVTENSRFNIAIVIAPILMATAMVIMLGSMRFAVFALLSPLVMVGTWFEGKHRYKKQLAAEEERFAGALEDFKKTLEATADTERARRQELTPDNASIIRRSAVPTTQLWQRRADAADFLLTRVGTGNKDWRPELDSRAHPDLEDEVKEVYNSFQLKGAPLMANLNSGGVVGIVGQREGSLALARSLALQLATHVGPADVTLSFFCDEGKEYDWAWASWLPHTRQAGNAQGGRWMASGRQSSTEMLRGLQQNIDHFITPALVLILDSEVLTEGRDAPARDLLGYGREAPRQRLGLGAQKPDRTVSGIVIASSEEQLPASCTSIVRVRADAEADLFEPEERALTEDIVIAGLDLEEAELAARRLAHFDDPELVIPGAALPRLVRAPELFDLAPATSDKVQKLWREQTGVSAPIGIGDDGQVVLDIVRDGPHGLVGGTTGSGKSEFLRTFVAGLAARNSPEDLNFILIDFKGGAAFKACERLPHTIGTISNLDEQLADRALRALDAEMHRRQVLFSEAGEGVDNIKDYMATNPPEPMPRILLVIDEFAMLAKDFPDVLQSLVNVAAVGRTLGVHMILATQRPAGVVNDDILANTNLRVALRVQSKEDSANVIGVPDASAIERTQMGRAYVKLGQEDISAVQTALVTGQTPLEGATQLELRESSIFGVPLKPLTDRPKIVSDENDLDLLIDAICDAHDELGIKEPRQVWPEALGERVALEGFSEPITTGLGKVQQPVGSFHEQQLNVALADQPHLQRQIPAGWSLSQGNLLLIGIPGSGTTTTLASLALTAARDCAPSALDILVLDLGSGGLKDLQMLPHTVAYVGHGGRAREQRVRFMRFLQTELERRRASTEAEKPMIVLIDGLASLRDEFDDYDGQILLNMLYRAYSEGVSLGMHFAVATPRIKAVPIAIDEVTTQKWLFRLADNYDYSGQGVKGKDIPAPIPGRCVNSEELLQMHIATADTRLNEAVLKVQELWPDSGSKAEVIGQLPASISVSELGAHADLMHEPWRIPVGLGEQDLRPVFLEVYQGEHVLIAGAARSGKSTLLLSIKALFDQASVPAGQTAPEIWAICTRRSPLASAGINHLAVGEDEIPTLTAQLRMATGINILLIDDADGFADGDKSLGSLIDSPPPGLCVIAAGRADELRTLYSHWTKNLRKAKCGVLLQPNVDMDGDLLGAKIPRKSPVELTQGRGFAVSNGTVHLIQAVQPSA</sequence>
<dbReference type="Pfam" id="PF00498">
    <property type="entry name" value="FHA"/>
    <property type="match status" value="1"/>
</dbReference>
<evidence type="ECO:0000313" key="9">
    <source>
        <dbReference type="EMBL" id="ORC16508.1"/>
    </source>
</evidence>
<dbReference type="GO" id="GO:0003677">
    <property type="term" value="F:DNA binding"/>
    <property type="evidence" value="ECO:0007669"/>
    <property type="project" value="InterPro"/>
</dbReference>
<evidence type="ECO:0000256" key="4">
    <source>
        <dbReference type="PROSITE-ProRule" id="PRU00289"/>
    </source>
</evidence>
<feature type="transmembrane region" description="Helical" evidence="6">
    <location>
        <begin position="231"/>
        <end position="249"/>
    </location>
</feature>
<dbReference type="InterPro" id="IPR027417">
    <property type="entry name" value="P-loop_NTPase"/>
</dbReference>
<dbReference type="InterPro" id="IPR003593">
    <property type="entry name" value="AAA+_ATPase"/>
</dbReference>
<keyword evidence="6" id="KW-0472">Membrane</keyword>
<evidence type="ECO:0000256" key="5">
    <source>
        <dbReference type="SAM" id="MobiDB-lite"/>
    </source>
</evidence>
<name>A0A1Y1RNW4_9MICC</name>
<dbReference type="SMART" id="SM00240">
    <property type="entry name" value="FHA"/>
    <property type="match status" value="1"/>
</dbReference>
<evidence type="ECO:0000256" key="2">
    <source>
        <dbReference type="ARBA" id="ARBA00022741"/>
    </source>
</evidence>
<dbReference type="CDD" id="cd00060">
    <property type="entry name" value="FHA"/>
    <property type="match status" value="1"/>
</dbReference>
<dbReference type="SUPFAM" id="SSF52540">
    <property type="entry name" value="P-loop containing nucleoside triphosphate hydrolases"/>
    <property type="match status" value="3"/>
</dbReference>
<gene>
    <name evidence="9" type="ORF">A7979_04100</name>
</gene>
<keyword evidence="6" id="KW-0812">Transmembrane</keyword>
<dbReference type="SUPFAM" id="SSF49879">
    <property type="entry name" value="SMAD/FHA domain"/>
    <property type="match status" value="1"/>
</dbReference>
<dbReference type="InterPro" id="IPR050206">
    <property type="entry name" value="FtsK/SpoIIIE/SftA"/>
</dbReference>
<protein>
    <submittedName>
        <fullName evidence="9">Cell division protein FtsK</fullName>
    </submittedName>
</protein>
<reference evidence="9 10" key="1">
    <citation type="submission" date="2016-05" db="EMBL/GenBank/DDBJ databases">
        <title>Draft genome sequence of a porcine commensal Rothia nasimurium.</title>
        <authorList>
            <person name="Gaiser R.A."/>
            <person name="Van Baarlen P."/>
            <person name="Wells J.M."/>
        </authorList>
    </citation>
    <scope>NUCLEOTIDE SEQUENCE [LARGE SCALE GENOMIC DNA]</scope>
    <source>
        <strain evidence="9 10">PT-32</strain>
    </source>
</reference>
<dbReference type="InterPro" id="IPR002543">
    <property type="entry name" value="FtsK_dom"/>
</dbReference>
<dbReference type="PROSITE" id="PS50901">
    <property type="entry name" value="FTSK"/>
    <property type="match status" value="2"/>
</dbReference>
<keyword evidence="9" id="KW-0131">Cell cycle</keyword>
<keyword evidence="1" id="KW-0597">Phosphoprotein</keyword>
<dbReference type="PANTHER" id="PTHR22683:SF1">
    <property type="entry name" value="TYPE VII SECRETION SYSTEM PROTEIN ESSC"/>
    <property type="match status" value="1"/>
</dbReference>
<feature type="region of interest" description="Disordered" evidence="5">
    <location>
        <begin position="199"/>
        <end position="224"/>
    </location>
</feature>